<dbReference type="Gene3D" id="1.10.8.10">
    <property type="entry name" value="DNA helicase RuvA subunit, C-terminal domain"/>
    <property type="match status" value="1"/>
</dbReference>
<evidence type="ECO:0000256" key="5">
    <source>
        <dbReference type="ARBA" id="ARBA00023204"/>
    </source>
</evidence>
<comment type="subunit">
    <text evidence="6">Homotetramer. Forms an RuvA(8)-RuvB(12)-Holliday junction (HJ) complex. HJ DNA is sandwiched between 2 RuvA tetramers; dsDNA enters through RuvA and exits via RuvB. An RuvB hexamer assembles on each DNA strand where it exits the tetramer. Each RuvB hexamer is contacted by two RuvA subunits (via domain III) on 2 adjacent RuvB subunits; this complex drives branch migration. In the full resolvosome a probable DNA-RuvA(4)-RuvB(12)-RuvC(2) complex forms which resolves the HJ.</text>
</comment>
<evidence type="ECO:0000256" key="6">
    <source>
        <dbReference type="HAMAP-Rule" id="MF_00031"/>
    </source>
</evidence>
<accession>A0A7C0Y922</accession>
<dbReference type="EMBL" id="DQWS01000111">
    <property type="protein sequence ID" value="HDD52996.1"/>
    <property type="molecule type" value="Genomic_DNA"/>
</dbReference>
<feature type="region of interest" description="Domain I" evidence="6">
    <location>
        <begin position="1"/>
        <end position="64"/>
    </location>
</feature>
<dbReference type="Gene3D" id="1.10.150.20">
    <property type="entry name" value="5' to 3' exonuclease, C-terminal subdomain"/>
    <property type="match status" value="1"/>
</dbReference>
<dbReference type="InterPro" id="IPR012340">
    <property type="entry name" value="NA-bd_OB-fold"/>
</dbReference>
<dbReference type="Pfam" id="PF01330">
    <property type="entry name" value="RuvA_N"/>
    <property type="match status" value="1"/>
</dbReference>
<evidence type="ECO:0000256" key="1">
    <source>
        <dbReference type="ARBA" id="ARBA00022490"/>
    </source>
</evidence>
<reference evidence="8" key="1">
    <citation type="journal article" date="2020" name="mSystems">
        <title>Genome- and Community-Level Interaction Insights into Carbon Utilization and Element Cycling Functions of Hydrothermarchaeota in Hydrothermal Sediment.</title>
        <authorList>
            <person name="Zhou Z."/>
            <person name="Liu Y."/>
            <person name="Xu W."/>
            <person name="Pan J."/>
            <person name="Luo Z.H."/>
            <person name="Li M."/>
        </authorList>
    </citation>
    <scope>NUCLEOTIDE SEQUENCE [LARGE SCALE GENOMIC DNA]</scope>
    <source>
        <strain evidence="8">HyVt-115</strain>
    </source>
</reference>
<dbReference type="GO" id="GO:0000400">
    <property type="term" value="F:four-way junction DNA binding"/>
    <property type="evidence" value="ECO:0007669"/>
    <property type="project" value="UniProtKB-UniRule"/>
</dbReference>
<dbReference type="Proteomes" id="UP000885690">
    <property type="component" value="Unassembled WGS sequence"/>
</dbReference>
<keyword evidence="2 6" id="KW-0227">DNA damage</keyword>
<dbReference type="InterPro" id="IPR011114">
    <property type="entry name" value="RuvA_C"/>
</dbReference>
<dbReference type="GO" id="GO:0005524">
    <property type="term" value="F:ATP binding"/>
    <property type="evidence" value="ECO:0007669"/>
    <property type="project" value="InterPro"/>
</dbReference>
<dbReference type="Gene3D" id="2.40.50.140">
    <property type="entry name" value="Nucleic acid-binding proteins"/>
    <property type="match status" value="1"/>
</dbReference>
<dbReference type="GO" id="GO:0009379">
    <property type="term" value="C:Holliday junction helicase complex"/>
    <property type="evidence" value="ECO:0007669"/>
    <property type="project" value="InterPro"/>
</dbReference>
<evidence type="ECO:0000259" key="7">
    <source>
        <dbReference type="SMART" id="SM00278"/>
    </source>
</evidence>
<dbReference type="AlphaFoldDB" id="A0A7C0Y922"/>
<comment type="caution">
    <text evidence="8">The sequence shown here is derived from an EMBL/GenBank/DDBJ whole genome shotgun (WGS) entry which is preliminary data.</text>
</comment>
<dbReference type="SUPFAM" id="SSF47781">
    <property type="entry name" value="RuvA domain 2-like"/>
    <property type="match status" value="1"/>
</dbReference>
<dbReference type="SMART" id="SM00278">
    <property type="entry name" value="HhH1"/>
    <property type="match status" value="2"/>
</dbReference>
<sequence>MLEFILGTLVEKEEGWAVIEATGLGFKVAVPLSTYYRLPSPGEKCRLWTHLHQGDRSTSLYGFATHQERELFTILLGIPRLGPKTALAVVSHFTLGDLWKAVEKGDLERLKKVPGIGEKTAQRLLVELKGDLPRKAKVITPSPPWEATLFSALGNLGYTRKEIKKALEKAGIGPDTEEEEMIRRCLKVLGGHLG</sequence>
<feature type="domain" description="Helix-hairpin-helix DNA-binding motif class 1" evidence="7">
    <location>
        <begin position="108"/>
        <end position="127"/>
    </location>
</feature>
<dbReference type="SUPFAM" id="SSF46929">
    <property type="entry name" value="DNA helicase RuvA subunit, C-terminal domain"/>
    <property type="match status" value="1"/>
</dbReference>
<comment type="similarity">
    <text evidence="6">Belongs to the RuvA family.</text>
</comment>
<evidence type="ECO:0000313" key="8">
    <source>
        <dbReference type="EMBL" id="HDD52996.1"/>
    </source>
</evidence>
<dbReference type="InterPro" id="IPR036267">
    <property type="entry name" value="RuvA_C_sf"/>
</dbReference>
<keyword evidence="8" id="KW-0378">Hydrolase</keyword>
<dbReference type="GO" id="GO:0006281">
    <property type="term" value="P:DNA repair"/>
    <property type="evidence" value="ECO:0007669"/>
    <property type="project" value="UniProtKB-UniRule"/>
</dbReference>
<comment type="subcellular location">
    <subcellularLocation>
        <location evidence="6">Cytoplasm</location>
    </subcellularLocation>
</comment>
<organism evidence="8">
    <name type="scientific">Thermosulfidibacter takaii</name>
    <dbReference type="NCBI Taxonomy" id="412593"/>
    <lineage>
        <taxon>Bacteria</taxon>
        <taxon>Pseudomonadati</taxon>
        <taxon>Thermosulfidibacterota</taxon>
        <taxon>Thermosulfidibacteria</taxon>
        <taxon>Thermosulfidibacterales</taxon>
        <taxon>Thermosulfidibacteraceae</taxon>
    </lineage>
</organism>
<keyword evidence="1 6" id="KW-0963">Cytoplasm</keyword>
<dbReference type="GO" id="GO:0006310">
    <property type="term" value="P:DNA recombination"/>
    <property type="evidence" value="ECO:0007669"/>
    <property type="project" value="UniProtKB-UniRule"/>
</dbReference>
<dbReference type="Pfam" id="PF14520">
    <property type="entry name" value="HHH_5"/>
    <property type="match status" value="1"/>
</dbReference>
<keyword evidence="5 6" id="KW-0234">DNA repair</keyword>
<evidence type="ECO:0000256" key="2">
    <source>
        <dbReference type="ARBA" id="ARBA00022763"/>
    </source>
</evidence>
<feature type="region of interest" description="Domain III" evidence="6">
    <location>
        <begin position="148"/>
        <end position="194"/>
    </location>
</feature>
<comment type="caution">
    <text evidence="6">Lacks conserved residue(s) required for the propagation of feature annotation.</text>
</comment>
<dbReference type="GO" id="GO:0048476">
    <property type="term" value="C:Holliday junction resolvase complex"/>
    <property type="evidence" value="ECO:0007669"/>
    <property type="project" value="UniProtKB-UniRule"/>
</dbReference>
<dbReference type="InterPro" id="IPR000085">
    <property type="entry name" value="RuvA"/>
</dbReference>
<dbReference type="GO" id="GO:0016787">
    <property type="term" value="F:hydrolase activity"/>
    <property type="evidence" value="ECO:0007669"/>
    <property type="project" value="UniProtKB-KW"/>
</dbReference>
<keyword evidence="4 6" id="KW-0233">DNA recombination</keyword>
<dbReference type="GO" id="GO:0005737">
    <property type="term" value="C:cytoplasm"/>
    <property type="evidence" value="ECO:0007669"/>
    <property type="project" value="UniProtKB-SubCell"/>
</dbReference>
<gene>
    <name evidence="6 8" type="primary">ruvA</name>
    <name evidence="8" type="ORF">ENF32_02880</name>
</gene>
<evidence type="ECO:0000256" key="4">
    <source>
        <dbReference type="ARBA" id="ARBA00023172"/>
    </source>
</evidence>
<dbReference type="Pfam" id="PF07499">
    <property type="entry name" value="RuvA_C"/>
    <property type="match status" value="1"/>
</dbReference>
<protein>
    <recommendedName>
        <fullName evidence="6">Holliday junction branch migration complex subunit RuvA</fullName>
    </recommendedName>
</protein>
<feature type="domain" description="Helix-hairpin-helix DNA-binding motif class 1" evidence="7">
    <location>
        <begin position="73"/>
        <end position="92"/>
    </location>
</feature>
<name>A0A7C0Y922_9BACT</name>
<dbReference type="InterPro" id="IPR003583">
    <property type="entry name" value="Hlx-hairpin-Hlx_DNA-bd_motif"/>
</dbReference>
<dbReference type="InterPro" id="IPR013849">
    <property type="entry name" value="DNA_helicase_Holl-junc_RuvA_I"/>
</dbReference>
<comment type="domain">
    <text evidence="6">Has three domains with a flexible linker between the domains II and III and assumes an 'L' shape. Domain III is highly mobile and contacts RuvB.</text>
</comment>
<dbReference type="HAMAP" id="MF_00031">
    <property type="entry name" value="DNA_HJ_migration_RuvA"/>
    <property type="match status" value="1"/>
</dbReference>
<dbReference type="InterPro" id="IPR010994">
    <property type="entry name" value="RuvA_2-like"/>
</dbReference>
<comment type="function">
    <text evidence="6">The RuvA-RuvB-RuvC complex processes Holliday junction (HJ) DNA during genetic recombination and DNA repair, while the RuvA-RuvB complex plays an important role in the rescue of blocked DNA replication forks via replication fork reversal (RFR). RuvA specifically binds to HJ cruciform DNA, conferring on it an open structure. The RuvB hexamer acts as an ATP-dependent pump, pulling dsDNA into and through the RuvAB complex. HJ branch migration allows RuvC to scan DNA until it finds its consensus sequence, where it cleaves and resolves the cruciform DNA.</text>
</comment>
<keyword evidence="3 6" id="KW-0238">DNA-binding</keyword>
<proteinExistence type="inferred from homology"/>
<dbReference type="NCBIfam" id="TIGR00084">
    <property type="entry name" value="ruvA"/>
    <property type="match status" value="1"/>
</dbReference>
<dbReference type="CDD" id="cd14332">
    <property type="entry name" value="UBA_RuvA_C"/>
    <property type="match status" value="1"/>
</dbReference>
<dbReference type="GO" id="GO:0009378">
    <property type="term" value="F:four-way junction helicase activity"/>
    <property type="evidence" value="ECO:0007669"/>
    <property type="project" value="InterPro"/>
</dbReference>
<dbReference type="SUPFAM" id="SSF50249">
    <property type="entry name" value="Nucleic acid-binding proteins"/>
    <property type="match status" value="1"/>
</dbReference>
<evidence type="ECO:0000256" key="3">
    <source>
        <dbReference type="ARBA" id="ARBA00023125"/>
    </source>
</evidence>